<gene>
    <name evidence="1" type="ORF">FGO68_gene14224</name>
</gene>
<name>A0A8J8NXF8_HALGN</name>
<dbReference type="EMBL" id="RRYP01005029">
    <property type="protein sequence ID" value="TNV82379.1"/>
    <property type="molecule type" value="Genomic_DNA"/>
</dbReference>
<keyword evidence="2" id="KW-1185">Reference proteome</keyword>
<sequence length="341" mass="39608">MLNLPKSAFMSHYSGKRIMIDGNHLPKSKDKLELLRKVQVYGIKLIVYSEKLYKMVEAQVFHVLNQLKIRMIEVAWSDIQEVERLCQILKMFTQGVSSINRVLIKVQFERERIYLDEKYPKPELHLTLNGTQEINNFLEVFSPISFSLNEDYFFKYIEYSKLKSIMKEQILNGKMRGKIVAHSSVIDDDIKLLQTFSSNMQVKLHSTIVITGLRMGKKEDEQFPAIKNKLFNYLSKTSRVKSFLQINTNELLQIVGKQAIPFRRIYADNNRFELNRLPLYKQLAKIDQNLQTQVVELVLCRAQTQFNIAQAINANYLVLTVSVVTQVHVNPPSRPSLAHPS</sequence>
<evidence type="ECO:0000313" key="1">
    <source>
        <dbReference type="EMBL" id="TNV82379.1"/>
    </source>
</evidence>
<dbReference type="Proteomes" id="UP000785679">
    <property type="component" value="Unassembled WGS sequence"/>
</dbReference>
<proteinExistence type="predicted"/>
<protein>
    <submittedName>
        <fullName evidence="1">Uncharacterized protein</fullName>
    </submittedName>
</protein>
<comment type="caution">
    <text evidence="1">The sequence shown here is derived from an EMBL/GenBank/DDBJ whole genome shotgun (WGS) entry which is preliminary data.</text>
</comment>
<dbReference type="AlphaFoldDB" id="A0A8J8NXF8"/>
<reference evidence="1" key="1">
    <citation type="submission" date="2019-06" db="EMBL/GenBank/DDBJ databases">
        <authorList>
            <person name="Zheng W."/>
        </authorList>
    </citation>
    <scope>NUCLEOTIDE SEQUENCE</scope>
    <source>
        <strain evidence="1">QDHG01</strain>
    </source>
</reference>
<evidence type="ECO:0000313" key="2">
    <source>
        <dbReference type="Proteomes" id="UP000785679"/>
    </source>
</evidence>
<accession>A0A8J8NXF8</accession>
<organism evidence="1 2">
    <name type="scientific">Halteria grandinella</name>
    <dbReference type="NCBI Taxonomy" id="5974"/>
    <lineage>
        <taxon>Eukaryota</taxon>
        <taxon>Sar</taxon>
        <taxon>Alveolata</taxon>
        <taxon>Ciliophora</taxon>
        <taxon>Intramacronucleata</taxon>
        <taxon>Spirotrichea</taxon>
        <taxon>Stichotrichia</taxon>
        <taxon>Sporadotrichida</taxon>
        <taxon>Halteriidae</taxon>
        <taxon>Halteria</taxon>
    </lineage>
</organism>